<dbReference type="Gene3D" id="3.30.70.260">
    <property type="match status" value="1"/>
</dbReference>
<comment type="cofactor">
    <cofactor evidence="1">
        <name>a metal cation</name>
        <dbReference type="ChEBI" id="CHEBI:25213"/>
    </cofactor>
</comment>
<keyword evidence="7" id="KW-0028">Amino-acid biosynthesis</keyword>
<evidence type="ECO:0000256" key="8">
    <source>
        <dbReference type="ARBA" id="ARBA00022697"/>
    </source>
</evidence>
<dbReference type="SUPFAM" id="SSF51735">
    <property type="entry name" value="NAD(P)-binding Rossmann-fold domains"/>
    <property type="match status" value="1"/>
</dbReference>
<feature type="binding site" evidence="15">
    <location>
        <position position="190"/>
    </location>
    <ligand>
        <name>L-homoserine</name>
        <dbReference type="ChEBI" id="CHEBI:57476"/>
    </ligand>
</feature>
<protein>
    <recommendedName>
        <fullName evidence="6">Homoserine dehydrogenase</fullName>
        <ecNumber evidence="5">1.1.1.3</ecNumber>
    </recommendedName>
</protein>
<dbReference type="InterPro" id="IPR001342">
    <property type="entry name" value="HDH_cat"/>
</dbReference>
<feature type="active site" description="Proton donor" evidence="14">
    <location>
        <position position="205"/>
    </location>
</feature>
<dbReference type="PIRSF" id="PIRSF000098">
    <property type="entry name" value="Homoser_dehydrog"/>
    <property type="match status" value="1"/>
</dbReference>
<evidence type="ECO:0000256" key="4">
    <source>
        <dbReference type="ARBA" id="ARBA00006753"/>
    </source>
</evidence>
<feature type="binding site" evidence="15">
    <location>
        <position position="105"/>
    </location>
    <ligand>
        <name>NADPH</name>
        <dbReference type="ChEBI" id="CHEBI:57783"/>
    </ligand>
</feature>
<evidence type="ECO:0000256" key="13">
    <source>
        <dbReference type="ARBA" id="ARBA00023167"/>
    </source>
</evidence>
<dbReference type="UniPathway" id="UPA00050">
    <property type="reaction ID" value="UER00063"/>
</dbReference>
<dbReference type="EMBL" id="QFZK01000026">
    <property type="protein sequence ID" value="RFO94963.1"/>
    <property type="molecule type" value="Genomic_DNA"/>
</dbReference>
<dbReference type="AlphaFoldDB" id="A0A3E1R6U7"/>
<dbReference type="FunFam" id="3.40.50.720:FF:000062">
    <property type="entry name" value="Homoserine dehydrogenase"/>
    <property type="match status" value="1"/>
</dbReference>
<keyword evidence="8" id="KW-0791">Threonine biosynthesis</keyword>
<evidence type="ECO:0000259" key="18">
    <source>
        <dbReference type="Pfam" id="PF03447"/>
    </source>
</evidence>
<proteinExistence type="inferred from homology"/>
<keyword evidence="12" id="KW-0520">NAD</keyword>
<evidence type="ECO:0000256" key="6">
    <source>
        <dbReference type="ARBA" id="ARBA00013376"/>
    </source>
</evidence>
<dbReference type="GO" id="GO:0050661">
    <property type="term" value="F:NADP binding"/>
    <property type="evidence" value="ECO:0007669"/>
    <property type="project" value="InterPro"/>
</dbReference>
<feature type="domain" description="Aspartate/homoserine dehydrogenase NAD-binding" evidence="18">
    <location>
        <begin position="10"/>
        <end position="129"/>
    </location>
</feature>
<evidence type="ECO:0000259" key="17">
    <source>
        <dbReference type="Pfam" id="PF00742"/>
    </source>
</evidence>
<dbReference type="GO" id="GO:0009086">
    <property type="term" value="P:methionine biosynthetic process"/>
    <property type="evidence" value="ECO:0007669"/>
    <property type="project" value="UniProtKB-KW"/>
</dbReference>
<evidence type="ECO:0000256" key="12">
    <source>
        <dbReference type="ARBA" id="ARBA00023027"/>
    </source>
</evidence>
<evidence type="ECO:0000256" key="7">
    <source>
        <dbReference type="ARBA" id="ARBA00022605"/>
    </source>
</evidence>
<dbReference type="InterPro" id="IPR005106">
    <property type="entry name" value="Asp/hSer_DH_NAD-bd"/>
</dbReference>
<evidence type="ECO:0000256" key="1">
    <source>
        <dbReference type="ARBA" id="ARBA00001920"/>
    </source>
</evidence>
<gene>
    <name evidence="19" type="ORF">DIC66_20955</name>
</gene>
<dbReference type="SUPFAM" id="SSF55347">
    <property type="entry name" value="Glyceraldehyde-3-phosphate dehydrogenase-like, C-terminal domain"/>
    <property type="match status" value="1"/>
</dbReference>
<evidence type="ECO:0000256" key="5">
    <source>
        <dbReference type="ARBA" id="ARBA00013213"/>
    </source>
</evidence>
<reference evidence="19 20" key="1">
    <citation type="submission" date="2018-05" db="EMBL/GenBank/DDBJ databases">
        <title>Rhodoferax soyangensis sp.nov., isolated from an oligotrophic freshwater lake.</title>
        <authorList>
            <person name="Park M."/>
        </authorList>
    </citation>
    <scope>NUCLEOTIDE SEQUENCE [LARGE SCALE GENOMIC DNA]</scope>
    <source>
        <strain evidence="19 20">IMCC26218</strain>
    </source>
</reference>
<organism evidence="19 20">
    <name type="scientific">Rhodoferax lacus</name>
    <dbReference type="NCBI Taxonomy" id="2184758"/>
    <lineage>
        <taxon>Bacteria</taxon>
        <taxon>Pseudomonadati</taxon>
        <taxon>Pseudomonadota</taxon>
        <taxon>Betaproteobacteria</taxon>
        <taxon>Burkholderiales</taxon>
        <taxon>Comamonadaceae</taxon>
        <taxon>Rhodoferax</taxon>
    </lineage>
</organism>
<comment type="similarity">
    <text evidence="4 16">Belongs to the homoserine dehydrogenase family.</text>
</comment>
<dbReference type="Proteomes" id="UP000260665">
    <property type="component" value="Unassembled WGS sequence"/>
</dbReference>
<keyword evidence="10 15" id="KW-0521">NADP</keyword>
<dbReference type="Pfam" id="PF00742">
    <property type="entry name" value="Homoserine_dh"/>
    <property type="match status" value="1"/>
</dbReference>
<sequence length="434" mass="46133">MPPLRIGMLGLGTVGAGTWRVLTRNQRDIVARSGRPMEIVAVAVRDLERARRIVGGAVALTTDPFDLVNRADIDVVVEVMGGTTLARELVLQAIANGKHVVTANKALLAEHGAEIFAAAEARGVIVAYEAAVAVSIPIIKALREGLVANRIAWVAGIVNGTSNFILTEMGSKGIGYANALKDAQDQGFAEADPRFDVEGTDAAHKLCLLAANAFGTQVPFAEVHTEGITELEAVDLACAEALGYRIKLLGVARRHDHSVEVRVHPALLRSDHLLAGVDGSMNAVMVHGDASGTTLYYGAGAGSEQTASAVIADLVDVARSAACDPSERVPHRAFQSHAMADLPLRPMADTTSAWYLRIICSATPTAERALLRTLARFGLQARIYGRYAQPDHSAHHVVLTQPVAYAALRRALVSLEQLPAVQGKVRAVRVETLE</sequence>
<evidence type="ECO:0000256" key="11">
    <source>
        <dbReference type="ARBA" id="ARBA00023002"/>
    </source>
</evidence>
<dbReference type="InterPro" id="IPR019811">
    <property type="entry name" value="HDH_CS"/>
</dbReference>
<dbReference type="InterPro" id="IPR016204">
    <property type="entry name" value="HDH"/>
</dbReference>
<dbReference type="Pfam" id="PF03447">
    <property type="entry name" value="NAD_binding_3"/>
    <property type="match status" value="1"/>
</dbReference>
<dbReference type="PANTHER" id="PTHR43331:SF1">
    <property type="entry name" value="HOMOSERINE DEHYDROGENASE"/>
    <property type="match status" value="1"/>
</dbReference>
<dbReference type="NCBIfam" id="NF004976">
    <property type="entry name" value="PRK06349.1"/>
    <property type="match status" value="1"/>
</dbReference>
<evidence type="ECO:0000256" key="10">
    <source>
        <dbReference type="ARBA" id="ARBA00022857"/>
    </source>
</evidence>
<dbReference type="GO" id="GO:0004412">
    <property type="term" value="F:homoserine dehydrogenase activity"/>
    <property type="evidence" value="ECO:0007669"/>
    <property type="project" value="UniProtKB-EC"/>
</dbReference>
<feature type="binding site" evidence="15">
    <location>
        <begin position="9"/>
        <end position="16"/>
    </location>
    <ligand>
        <name>NADP(+)</name>
        <dbReference type="ChEBI" id="CHEBI:58349"/>
    </ligand>
</feature>
<dbReference type="InterPro" id="IPR036291">
    <property type="entry name" value="NAD(P)-bd_dom_sf"/>
</dbReference>
<comment type="caution">
    <text evidence="19">The sequence shown here is derived from an EMBL/GenBank/DDBJ whole genome shotgun (WGS) entry which is preliminary data.</text>
</comment>
<evidence type="ECO:0000313" key="20">
    <source>
        <dbReference type="Proteomes" id="UP000260665"/>
    </source>
</evidence>
<keyword evidence="11" id="KW-0560">Oxidoreductase</keyword>
<name>A0A3E1R6U7_9BURK</name>
<dbReference type="PROSITE" id="PS01042">
    <property type="entry name" value="HOMOSER_DHGENASE"/>
    <property type="match status" value="1"/>
</dbReference>
<dbReference type="GO" id="GO:0046872">
    <property type="term" value="F:metal ion binding"/>
    <property type="evidence" value="ECO:0007669"/>
    <property type="project" value="UniProtKB-KW"/>
</dbReference>
<accession>A0A3E1R6U7</accession>
<dbReference type="Gene3D" id="3.40.50.720">
    <property type="entry name" value="NAD(P)-binding Rossmann-like Domain"/>
    <property type="match status" value="1"/>
</dbReference>
<dbReference type="FunFam" id="3.30.360.10:FF:000005">
    <property type="entry name" value="Homoserine dehydrogenase"/>
    <property type="match status" value="1"/>
</dbReference>
<keyword evidence="20" id="KW-1185">Reference proteome</keyword>
<evidence type="ECO:0000313" key="19">
    <source>
        <dbReference type="EMBL" id="RFO94963.1"/>
    </source>
</evidence>
<dbReference type="PANTHER" id="PTHR43331">
    <property type="entry name" value="HOMOSERINE DEHYDROGENASE"/>
    <property type="match status" value="1"/>
</dbReference>
<evidence type="ECO:0000256" key="3">
    <source>
        <dbReference type="ARBA" id="ARBA00005062"/>
    </source>
</evidence>
<dbReference type="OrthoDB" id="9808167at2"/>
<feature type="domain" description="Homoserine dehydrogenase catalytic" evidence="17">
    <location>
        <begin position="137"/>
        <end position="315"/>
    </location>
</feature>
<dbReference type="UniPathway" id="UPA00051">
    <property type="reaction ID" value="UER00465"/>
</dbReference>
<keyword evidence="9" id="KW-0479">Metal-binding</keyword>
<comment type="pathway">
    <text evidence="2">Amino-acid biosynthesis; L-threonine biosynthesis; L-threonine from L-aspartate: step 3/5.</text>
</comment>
<comment type="pathway">
    <text evidence="3">Amino-acid biosynthesis; L-methionine biosynthesis via de novo pathway; L-homoserine from L-aspartate: step 3/3.</text>
</comment>
<evidence type="ECO:0000256" key="14">
    <source>
        <dbReference type="PIRSR" id="PIRSR000098-1"/>
    </source>
</evidence>
<evidence type="ECO:0000256" key="16">
    <source>
        <dbReference type="RuleBase" id="RU004171"/>
    </source>
</evidence>
<evidence type="ECO:0000256" key="2">
    <source>
        <dbReference type="ARBA" id="ARBA00005056"/>
    </source>
</evidence>
<keyword evidence="13" id="KW-0486">Methionine biosynthesis</keyword>
<evidence type="ECO:0000256" key="9">
    <source>
        <dbReference type="ARBA" id="ARBA00022723"/>
    </source>
</evidence>
<dbReference type="EC" id="1.1.1.3" evidence="5"/>
<dbReference type="Gene3D" id="3.30.360.10">
    <property type="entry name" value="Dihydrodipicolinate Reductase, domain 2"/>
    <property type="match status" value="1"/>
</dbReference>
<evidence type="ECO:0000256" key="15">
    <source>
        <dbReference type="PIRSR" id="PIRSR000098-2"/>
    </source>
</evidence>
<dbReference type="GO" id="GO:0009088">
    <property type="term" value="P:threonine biosynthetic process"/>
    <property type="evidence" value="ECO:0007669"/>
    <property type="project" value="UniProtKB-UniPathway"/>
</dbReference>